<dbReference type="SUPFAM" id="SSF53756">
    <property type="entry name" value="UDP-Glycosyltransferase/glycogen phosphorylase"/>
    <property type="match status" value="1"/>
</dbReference>
<organism evidence="1 2">
    <name type="scientific">Alkalimonas collagenimarina</name>
    <dbReference type="NCBI Taxonomy" id="400390"/>
    <lineage>
        <taxon>Bacteria</taxon>
        <taxon>Pseudomonadati</taxon>
        <taxon>Pseudomonadota</taxon>
        <taxon>Gammaproteobacteria</taxon>
        <taxon>Alkalimonas</taxon>
    </lineage>
</organism>
<keyword evidence="2" id="KW-1185">Reference proteome</keyword>
<evidence type="ECO:0000313" key="2">
    <source>
        <dbReference type="Proteomes" id="UP001231616"/>
    </source>
</evidence>
<dbReference type="Proteomes" id="UP001231616">
    <property type="component" value="Unassembled WGS sequence"/>
</dbReference>
<dbReference type="RefSeq" id="WP_305892598.1">
    <property type="nucleotide sequence ID" value="NZ_JAUZVZ010000004.1"/>
</dbReference>
<dbReference type="EC" id="2.4.-.-" evidence="1"/>
<dbReference type="Pfam" id="PF13692">
    <property type="entry name" value="Glyco_trans_1_4"/>
    <property type="match status" value="1"/>
</dbReference>
<evidence type="ECO:0000313" key="1">
    <source>
        <dbReference type="EMBL" id="MDP4535335.1"/>
    </source>
</evidence>
<protein>
    <submittedName>
        <fullName evidence="1">Glycosyltransferase</fullName>
        <ecNumber evidence="1">2.4.-.-</ecNumber>
    </submittedName>
</protein>
<keyword evidence="1" id="KW-0808">Transferase</keyword>
<sequence>MIAILLRASNQSDLPMAQPLLIIIGYVWPEPNSSAAGSRMLSLIRLYRQQGWQVIFASAAEKSPHRFDLSTLDVVEHSVELNHHSFDEWLADQAPQAVIFDRFMLEEQYGWRVEQACPDAMRILDMEDVHALRHAREQAVKQGRELDNGLLNSELAQREIAAIYRCDLTLVISEFEMQLLQQHFKVPADLLCYCPFLLEESPSSEPAGFQQRQHFIAIGNFRHAPNWHSVLWLKQLWPAIRQQVPQAELHIYGAYPPPKATALYNAKQGFLVKGWASDAVAVMKQARLCLAPLAFGAGLKGKLLEAMVCGTPSITTPIGAEGMLSDNHWPGAIATGDDDFIAAAVGLYQDEARWNEAQQLGLTSVWQRFDGAKHSTRIWLQLQHVQAELAAHRQANFTGLMLRHHAYRSTKFMGQWIEAKTKLQQLMVPG</sequence>
<dbReference type="EMBL" id="JAUZVZ010000004">
    <property type="protein sequence ID" value="MDP4535335.1"/>
    <property type="molecule type" value="Genomic_DNA"/>
</dbReference>
<proteinExistence type="predicted"/>
<comment type="caution">
    <text evidence="1">The sequence shown here is derived from an EMBL/GenBank/DDBJ whole genome shotgun (WGS) entry which is preliminary data.</text>
</comment>
<gene>
    <name evidence="1" type="ORF">Q3O60_03930</name>
</gene>
<reference evidence="1 2" key="1">
    <citation type="submission" date="2023-08" db="EMBL/GenBank/DDBJ databases">
        <authorList>
            <person name="Joshi A."/>
            <person name="Thite S."/>
        </authorList>
    </citation>
    <scope>NUCLEOTIDE SEQUENCE [LARGE SCALE GENOMIC DNA]</scope>
    <source>
        <strain evidence="1 2">AC40</strain>
    </source>
</reference>
<dbReference type="CDD" id="cd03801">
    <property type="entry name" value="GT4_PimA-like"/>
    <property type="match status" value="1"/>
</dbReference>
<keyword evidence="1" id="KW-0328">Glycosyltransferase</keyword>
<dbReference type="GO" id="GO:0016757">
    <property type="term" value="F:glycosyltransferase activity"/>
    <property type="evidence" value="ECO:0007669"/>
    <property type="project" value="UniProtKB-KW"/>
</dbReference>
<name>A0ABT9GW98_9GAMM</name>
<accession>A0ABT9GW98</accession>
<dbReference type="Gene3D" id="3.40.50.2000">
    <property type="entry name" value="Glycogen Phosphorylase B"/>
    <property type="match status" value="1"/>
</dbReference>